<evidence type="ECO:0000313" key="2">
    <source>
        <dbReference type="EMBL" id="OVF09413.1"/>
    </source>
</evidence>
<reference evidence="2 3" key="1">
    <citation type="submission" date="2017-04" db="EMBL/GenBank/DDBJ databases">
        <title>Draft genome of the yeast Clavispora lusitaniae type strain CBS 6936.</title>
        <authorList>
            <person name="Durrens P."/>
            <person name="Klopp C."/>
            <person name="Biteau N."/>
            <person name="Fitton-Ouhabi V."/>
            <person name="Dementhon K."/>
            <person name="Accoceberry I."/>
            <person name="Sherman D.J."/>
            <person name="Noel T."/>
        </authorList>
    </citation>
    <scope>NUCLEOTIDE SEQUENCE [LARGE SCALE GENOMIC DNA]</scope>
    <source>
        <strain evidence="2 3">CBS 6936</strain>
    </source>
</reference>
<dbReference type="KEGG" id="clus:A9F13_05g02178"/>
<name>A0AA91Q143_CLALS</name>
<proteinExistence type="predicted"/>
<evidence type="ECO:0000256" key="1">
    <source>
        <dbReference type="SAM" id="MobiDB-lite"/>
    </source>
</evidence>
<dbReference type="EMBL" id="LYUB02000005">
    <property type="protein sequence ID" value="OVF09413.1"/>
    <property type="molecule type" value="Genomic_DNA"/>
</dbReference>
<dbReference type="AlphaFoldDB" id="A0AA91Q143"/>
<gene>
    <name evidence="2" type="ORF">A9F13_05g02178</name>
</gene>
<dbReference type="Proteomes" id="UP000195602">
    <property type="component" value="Unassembled WGS sequence"/>
</dbReference>
<organism evidence="2 3">
    <name type="scientific">Clavispora lusitaniae</name>
    <name type="common">Candida lusitaniae</name>
    <dbReference type="NCBI Taxonomy" id="36911"/>
    <lineage>
        <taxon>Eukaryota</taxon>
        <taxon>Fungi</taxon>
        <taxon>Dikarya</taxon>
        <taxon>Ascomycota</taxon>
        <taxon>Saccharomycotina</taxon>
        <taxon>Pichiomycetes</taxon>
        <taxon>Metschnikowiaceae</taxon>
        <taxon>Clavispora</taxon>
    </lineage>
</organism>
<dbReference type="Gene3D" id="2.30.29.30">
    <property type="entry name" value="Pleckstrin-homology domain (PH domain)/Phosphotyrosine-binding domain (PTB)"/>
    <property type="match status" value="1"/>
</dbReference>
<evidence type="ECO:0000313" key="3">
    <source>
        <dbReference type="Proteomes" id="UP000195602"/>
    </source>
</evidence>
<sequence>MAPRAAPVKSDTLQVPQLGRGSAPDSAGMSRRQTRRLSIHQAAAQHMFDAASIPPLPEPRGNNGDDIVSKLKHELHDKDATSIEDFHQSLMAQRRQLDGEIKAKINENQKNILHLTGGLKDTQDELVQMRASAHELYGILGDFRAAAERRLALEEGAEGGDARNRNSGAAKNANAANANAANANGRANGINSTNGASGRARDRSSLLVLEKMWASELQSLYKHVDGAHKFVQPSPGRHVLAESGRWHEINVGTWKPTRAIHLFLLNDLVLVATRRASPEGGAKRLQALQCWPLGVVVLEQLTPPASVSSEHTYVVNLRAGALSFVYQTDRYDHFTPRG</sequence>
<feature type="compositionally biased region" description="Low complexity" evidence="1">
    <location>
        <begin position="165"/>
        <end position="189"/>
    </location>
</feature>
<accession>A0AA91Q143</accession>
<feature type="region of interest" description="Disordered" evidence="1">
    <location>
        <begin position="1"/>
        <end position="37"/>
    </location>
</feature>
<protein>
    <submittedName>
        <fullName evidence="2">Exocyst subunit</fullName>
    </submittedName>
</protein>
<dbReference type="InterPro" id="IPR011993">
    <property type="entry name" value="PH-like_dom_sf"/>
</dbReference>
<feature type="region of interest" description="Disordered" evidence="1">
    <location>
        <begin position="156"/>
        <end position="199"/>
    </location>
</feature>
<dbReference type="Pfam" id="PF25345">
    <property type="entry name" value="PH_EXO84"/>
    <property type="match status" value="1"/>
</dbReference>
<comment type="caution">
    <text evidence="2">The sequence shown here is derived from an EMBL/GenBank/DDBJ whole genome shotgun (WGS) entry which is preliminary data.</text>
</comment>